<organism evidence="1 2">
    <name type="scientific">Sorghum bicolor</name>
    <name type="common">Sorghum</name>
    <name type="synonym">Sorghum vulgare</name>
    <dbReference type="NCBI Taxonomy" id="4558"/>
    <lineage>
        <taxon>Eukaryota</taxon>
        <taxon>Viridiplantae</taxon>
        <taxon>Streptophyta</taxon>
        <taxon>Embryophyta</taxon>
        <taxon>Tracheophyta</taxon>
        <taxon>Spermatophyta</taxon>
        <taxon>Magnoliopsida</taxon>
        <taxon>Liliopsida</taxon>
        <taxon>Poales</taxon>
        <taxon>Poaceae</taxon>
        <taxon>PACMAD clade</taxon>
        <taxon>Panicoideae</taxon>
        <taxon>Andropogonodae</taxon>
        <taxon>Andropogoneae</taxon>
        <taxon>Sorghinae</taxon>
        <taxon>Sorghum</taxon>
    </lineage>
</organism>
<proteinExistence type="predicted"/>
<accession>A0A1Z5RMV9</accession>
<evidence type="ECO:0000313" key="1">
    <source>
        <dbReference type="EMBL" id="OQU85017.1"/>
    </source>
</evidence>
<gene>
    <name evidence="1" type="ORF">SORBI_3004G158050</name>
</gene>
<dbReference type="eggNOG" id="ENOG502R4SI">
    <property type="taxonomic scope" value="Eukaryota"/>
</dbReference>
<reference evidence="2" key="2">
    <citation type="journal article" date="2018" name="Plant J.">
        <title>The Sorghum bicolor reference genome: improved assembly, gene annotations, a transcriptome atlas, and signatures of genome organization.</title>
        <authorList>
            <person name="McCormick R.F."/>
            <person name="Truong S.K."/>
            <person name="Sreedasyam A."/>
            <person name="Jenkins J."/>
            <person name="Shu S."/>
            <person name="Sims D."/>
            <person name="Kennedy M."/>
            <person name="Amirebrahimi M."/>
            <person name="Weers B.D."/>
            <person name="McKinley B."/>
            <person name="Mattison A."/>
            <person name="Morishige D.T."/>
            <person name="Grimwood J."/>
            <person name="Schmutz J."/>
            <person name="Mullet J.E."/>
        </authorList>
    </citation>
    <scope>NUCLEOTIDE SEQUENCE [LARGE SCALE GENOMIC DNA]</scope>
    <source>
        <strain evidence="2">cv. BTx623</strain>
    </source>
</reference>
<name>A0A1Z5RMV9_SORBI</name>
<dbReference type="PANTHER" id="PTHR33085:SF64">
    <property type="entry name" value="OS09G0555900 PROTEIN"/>
    <property type="match status" value="1"/>
</dbReference>
<evidence type="ECO:0000313" key="2">
    <source>
        <dbReference type="Proteomes" id="UP000000768"/>
    </source>
</evidence>
<dbReference type="PANTHER" id="PTHR33085">
    <property type="entry name" value="OS12G0113100 PROTEIN-RELATED"/>
    <property type="match status" value="1"/>
</dbReference>
<dbReference type="InParanoid" id="A0A1Z5RMV9"/>
<dbReference type="Proteomes" id="UP000000768">
    <property type="component" value="Chromosome 4"/>
</dbReference>
<dbReference type="Pfam" id="PF07893">
    <property type="entry name" value="DUF1668"/>
    <property type="match status" value="2"/>
</dbReference>
<keyword evidence="2" id="KW-1185">Reference proteome</keyword>
<dbReference type="Gramene" id="OQU85017">
    <property type="protein sequence ID" value="OQU85017"/>
    <property type="gene ID" value="SORBI_3004G158050"/>
</dbReference>
<dbReference type="EMBL" id="CM000763">
    <property type="protein sequence ID" value="OQU85017.1"/>
    <property type="molecule type" value="Genomic_DNA"/>
</dbReference>
<reference evidence="1 2" key="1">
    <citation type="journal article" date="2009" name="Nature">
        <title>The Sorghum bicolor genome and the diversification of grasses.</title>
        <authorList>
            <person name="Paterson A.H."/>
            <person name="Bowers J.E."/>
            <person name="Bruggmann R."/>
            <person name="Dubchak I."/>
            <person name="Grimwood J."/>
            <person name="Gundlach H."/>
            <person name="Haberer G."/>
            <person name="Hellsten U."/>
            <person name="Mitros T."/>
            <person name="Poliakov A."/>
            <person name="Schmutz J."/>
            <person name="Spannagl M."/>
            <person name="Tang H."/>
            <person name="Wang X."/>
            <person name="Wicker T."/>
            <person name="Bharti A.K."/>
            <person name="Chapman J."/>
            <person name="Feltus F.A."/>
            <person name="Gowik U."/>
            <person name="Grigoriev I.V."/>
            <person name="Lyons E."/>
            <person name="Maher C.A."/>
            <person name="Martis M."/>
            <person name="Narechania A."/>
            <person name="Otillar R.P."/>
            <person name="Penning B.W."/>
            <person name="Salamov A.A."/>
            <person name="Wang Y."/>
            <person name="Zhang L."/>
            <person name="Carpita N.C."/>
            <person name="Freeling M."/>
            <person name="Gingle A.R."/>
            <person name="Hash C.T."/>
            <person name="Keller B."/>
            <person name="Klein P."/>
            <person name="Kresovich S."/>
            <person name="McCann M.C."/>
            <person name="Ming R."/>
            <person name="Peterson D.G."/>
            <person name="Mehboob-ur-Rahman"/>
            <person name="Ware D."/>
            <person name="Westhoff P."/>
            <person name="Mayer K.F."/>
            <person name="Messing J."/>
            <person name="Rokhsar D.S."/>
        </authorList>
    </citation>
    <scope>NUCLEOTIDE SEQUENCE [LARGE SCALE GENOMIC DNA]</scope>
    <source>
        <strain evidence="2">cv. BTx623</strain>
    </source>
</reference>
<dbReference type="AlphaFoldDB" id="A0A1Z5RMV9"/>
<protein>
    <submittedName>
        <fullName evidence="1">Uncharacterized protein</fullName>
    </submittedName>
</protein>
<sequence length="382" mass="42121">MSQPMNKHVVMCRYHSNDGDVGGVDNNDAKRAVMGLTMAPAETRQDQPPFLLSVDDTMYSVRLGSVPSVRPVARWRCTTPDDFSAMAVCGSSILGLLKDSRTVVVHDAVTLAAAAPGPELRSVQRMPVMLAVGDDMVVVMDRVLRRRRDDGGSSPCCFEALRRLPGGGGWRADPLPDAPVPDLDADEEELELDDEVGEDDYYNEDMEDEVLDDVETYFLMGTRLWISGHLLLGLGRVEGGWELPVLSHRAIFVEELGCAVGLVPSYDDPSHCHQVCAIDVVEAQQEHRAPVLRHVWEFPTEHANGVPPGEMINFTHLGNGTFCMLRCVIVDRYMRRGTSFTLLDLDFTSLPGAEEGPRLVKRGETHVHGWQGGSWGVALLFK</sequence>
<dbReference type="InterPro" id="IPR012871">
    <property type="entry name" value="DUF1668_ORYSA"/>
</dbReference>